<dbReference type="Pfam" id="PF19335">
    <property type="entry name" value="HMBD"/>
    <property type="match status" value="1"/>
</dbReference>
<organism evidence="3 4">
    <name type="scientific">Adhaeribacter rhizoryzae</name>
    <dbReference type="NCBI Taxonomy" id="2607907"/>
    <lineage>
        <taxon>Bacteria</taxon>
        <taxon>Pseudomonadati</taxon>
        <taxon>Bacteroidota</taxon>
        <taxon>Cytophagia</taxon>
        <taxon>Cytophagales</taxon>
        <taxon>Hymenobacteraceae</taxon>
        <taxon>Adhaeribacter</taxon>
    </lineage>
</organism>
<feature type="signal peptide" evidence="1">
    <location>
        <begin position="1"/>
        <end position="25"/>
    </location>
</feature>
<dbReference type="Proteomes" id="UP000323426">
    <property type="component" value="Unassembled WGS sequence"/>
</dbReference>
<sequence>MKALILNIGLSLFGLTFFTACNSSGTDQNATEQTETKQEVAGITYTCPMHPEVTSTEPGKCPKCGMNLEEVTAGIQTDSAAAHQHEAGEQY</sequence>
<name>A0A5M6D3E5_9BACT</name>
<gene>
    <name evidence="3" type="ORF">F0145_19770</name>
</gene>
<keyword evidence="1" id="KW-0732">Signal</keyword>
<dbReference type="InterPro" id="IPR045800">
    <property type="entry name" value="HMBD"/>
</dbReference>
<dbReference type="EMBL" id="VWSF01000019">
    <property type="protein sequence ID" value="KAA5542028.1"/>
    <property type="molecule type" value="Genomic_DNA"/>
</dbReference>
<dbReference type="GO" id="GO:0046872">
    <property type="term" value="F:metal ion binding"/>
    <property type="evidence" value="ECO:0007669"/>
    <property type="project" value="InterPro"/>
</dbReference>
<protein>
    <recommendedName>
        <fullName evidence="2">Heavy metal binding domain-containing protein</fullName>
    </recommendedName>
</protein>
<feature type="chain" id="PRO_5024391103" description="Heavy metal binding domain-containing protein" evidence="1">
    <location>
        <begin position="26"/>
        <end position="91"/>
    </location>
</feature>
<comment type="caution">
    <text evidence="3">The sequence shown here is derived from an EMBL/GenBank/DDBJ whole genome shotgun (WGS) entry which is preliminary data.</text>
</comment>
<evidence type="ECO:0000313" key="3">
    <source>
        <dbReference type="EMBL" id="KAA5542028.1"/>
    </source>
</evidence>
<evidence type="ECO:0000313" key="4">
    <source>
        <dbReference type="Proteomes" id="UP000323426"/>
    </source>
</evidence>
<dbReference type="AlphaFoldDB" id="A0A5M6D3E5"/>
<evidence type="ECO:0000259" key="2">
    <source>
        <dbReference type="Pfam" id="PF19335"/>
    </source>
</evidence>
<feature type="domain" description="Heavy metal binding" evidence="2">
    <location>
        <begin position="45"/>
        <end position="71"/>
    </location>
</feature>
<reference evidence="3 4" key="1">
    <citation type="submission" date="2019-09" db="EMBL/GenBank/DDBJ databases">
        <title>Genome sequence and assembly of Adhaeribacter sp.</title>
        <authorList>
            <person name="Chhetri G."/>
        </authorList>
    </citation>
    <scope>NUCLEOTIDE SEQUENCE [LARGE SCALE GENOMIC DNA]</scope>
    <source>
        <strain evidence="3 4">DK36</strain>
    </source>
</reference>
<dbReference type="PROSITE" id="PS51257">
    <property type="entry name" value="PROKAR_LIPOPROTEIN"/>
    <property type="match status" value="1"/>
</dbReference>
<dbReference type="RefSeq" id="WP_150091212.1">
    <property type="nucleotide sequence ID" value="NZ_VWSF01000019.1"/>
</dbReference>
<proteinExistence type="predicted"/>
<evidence type="ECO:0000256" key="1">
    <source>
        <dbReference type="SAM" id="SignalP"/>
    </source>
</evidence>
<keyword evidence="4" id="KW-1185">Reference proteome</keyword>
<accession>A0A5M6D3E5</accession>